<protein>
    <submittedName>
        <fullName evidence="2">Uncharacterized protein</fullName>
    </submittedName>
</protein>
<feature type="region of interest" description="Disordered" evidence="1">
    <location>
        <begin position="559"/>
        <end position="578"/>
    </location>
</feature>
<dbReference type="Proteomes" id="UP000707071">
    <property type="component" value="Unassembled WGS sequence"/>
</dbReference>
<feature type="region of interest" description="Disordered" evidence="1">
    <location>
        <begin position="262"/>
        <end position="291"/>
    </location>
</feature>
<sequence length="746" mass="82123">MPWKSSAGGAIRRPRTWSKSIRGQISNPIPIVDPLDNNLFTRDRPSTANNLEAEQHVIVDDADTVSRQTPESRDQIGTRYTSESSRTTDHCTLESQLPDAPSSLAARTSISQASSAGGRKDERSGQGQAHQRKKSVIRSALGRLFGRRNKVLRPKHGFAIHLPSGRTDSAEPDGGPPNQHSSDPYGQRPPTCHSALDSKRSFSMPITEYDRALRSHSIGPEDVMAIQSARNSLSADFRLSEKCTSLLDPATHHHESNRWTCGSRLAGLSPRPASSHGRTSKEDANDDPNEIGRAIFSDAQGLKRRSRSLIFTPCSDVTSTSSPPRGKARRRSAEIRYWRDGYAAPLISPVADEEYMHLPMQGTGKLETQLETELEQEFELEERPLRPQLQPEPQPVRTLGSSSSPKERPATPTPPRPATMSHQDEEEERETDRSKSPARSVNSTGPGWADPSAYERQASDLETRMSRLESIVLQLGNSLSVLRQQSIERRLSGSRQLHGQNSNREIHSTLMQSSDMSFVGQGRYSVNRLSTCHSNTSKTTFGELGEVTPRATILSPMVPSHQRQRNAAEDTRPSSGNITSEQYANLLALLESERLARGELQAQVRSLGDQMHLMSKSVTYTTSTDQSDSPSLNRTTSLGEESVWNHDEEDDRQLIAPRYPFNPQSLDGSGIATDIPLYDEYTEAFVTPAETAETVELAISGLDAFGPRHKEVKSASSTNTDKPSAARAISNTKQPMAAMRGAANVI</sequence>
<feature type="region of interest" description="Disordered" evidence="1">
    <location>
        <begin position="710"/>
        <end position="746"/>
    </location>
</feature>
<name>A0A9P7QLU3_9HYPO</name>
<reference evidence="2 3" key="1">
    <citation type="journal article" date="2020" name="bioRxiv">
        <title>Whole genome comparisons of ergot fungi reveals the divergence and evolution of species within the genus Claviceps are the result of varying mechanisms driving genome evolution and host range expansion.</title>
        <authorList>
            <person name="Wyka S.A."/>
            <person name="Mondo S.J."/>
            <person name="Liu M."/>
            <person name="Dettman J."/>
            <person name="Nalam V."/>
            <person name="Broders K.D."/>
        </authorList>
    </citation>
    <scope>NUCLEOTIDE SEQUENCE [LARGE SCALE GENOMIC DNA]</scope>
    <source>
        <strain evidence="2 3">Clav52</strain>
    </source>
</reference>
<feature type="region of interest" description="Disordered" evidence="1">
    <location>
        <begin position="1"/>
        <end position="22"/>
    </location>
</feature>
<feature type="region of interest" description="Disordered" evidence="1">
    <location>
        <begin position="619"/>
        <end position="648"/>
    </location>
</feature>
<accession>A0A9P7QLU3</accession>
<feature type="region of interest" description="Disordered" evidence="1">
    <location>
        <begin position="371"/>
        <end position="453"/>
    </location>
</feature>
<evidence type="ECO:0000313" key="3">
    <source>
        <dbReference type="Proteomes" id="UP000707071"/>
    </source>
</evidence>
<gene>
    <name evidence="2" type="ORF">E4U09_001701</name>
</gene>
<feature type="compositionally biased region" description="Polar residues" evidence="1">
    <location>
        <begin position="105"/>
        <end position="115"/>
    </location>
</feature>
<evidence type="ECO:0000256" key="1">
    <source>
        <dbReference type="SAM" id="MobiDB-lite"/>
    </source>
</evidence>
<feature type="region of interest" description="Disordered" evidence="1">
    <location>
        <begin position="160"/>
        <end position="199"/>
    </location>
</feature>
<dbReference type="AlphaFoldDB" id="A0A9P7QLU3"/>
<organism evidence="2 3">
    <name type="scientific">Claviceps aff. purpurea</name>
    <dbReference type="NCBI Taxonomy" id="1967640"/>
    <lineage>
        <taxon>Eukaryota</taxon>
        <taxon>Fungi</taxon>
        <taxon>Dikarya</taxon>
        <taxon>Ascomycota</taxon>
        <taxon>Pezizomycotina</taxon>
        <taxon>Sordariomycetes</taxon>
        <taxon>Hypocreomycetidae</taxon>
        <taxon>Hypocreales</taxon>
        <taxon>Clavicipitaceae</taxon>
        <taxon>Claviceps</taxon>
    </lineage>
</organism>
<keyword evidence="3" id="KW-1185">Reference proteome</keyword>
<evidence type="ECO:0000313" key="2">
    <source>
        <dbReference type="EMBL" id="KAG6296584.1"/>
    </source>
</evidence>
<dbReference type="EMBL" id="SRRH01000167">
    <property type="protein sequence ID" value="KAG6296584.1"/>
    <property type="molecule type" value="Genomic_DNA"/>
</dbReference>
<feature type="compositionally biased region" description="Acidic residues" evidence="1">
    <location>
        <begin position="371"/>
        <end position="380"/>
    </location>
</feature>
<proteinExistence type="predicted"/>
<comment type="caution">
    <text evidence="2">The sequence shown here is derived from an EMBL/GenBank/DDBJ whole genome shotgun (WGS) entry which is preliminary data.</text>
</comment>
<feature type="region of interest" description="Disordered" evidence="1">
    <location>
        <begin position="63"/>
        <end position="140"/>
    </location>
</feature>
<feature type="compositionally biased region" description="Polar residues" evidence="1">
    <location>
        <begin position="619"/>
        <end position="639"/>
    </location>
</feature>